<feature type="domain" description="DUF4935" evidence="1">
    <location>
        <begin position="3"/>
        <end position="163"/>
    </location>
</feature>
<dbReference type="Pfam" id="PF16289">
    <property type="entry name" value="PIN_12"/>
    <property type="match status" value="1"/>
</dbReference>
<gene>
    <name evidence="2" type="ORF">PPIS_a2213</name>
</gene>
<dbReference type="InterPro" id="IPR032557">
    <property type="entry name" value="DUF4935"/>
</dbReference>
<dbReference type="Proteomes" id="UP000016521">
    <property type="component" value="Chromosome I"/>
</dbReference>
<dbReference type="EMBL" id="CP011924">
    <property type="protein sequence ID" value="ATD07216.1"/>
    <property type="molecule type" value="Genomic_DNA"/>
</dbReference>
<name>A0ABM6NE90_PSEO7</name>
<organism evidence="2 3">
    <name type="scientific">Pseudoalteromonas piscicida</name>
    <dbReference type="NCBI Taxonomy" id="43662"/>
    <lineage>
        <taxon>Bacteria</taxon>
        <taxon>Pseudomonadati</taxon>
        <taxon>Pseudomonadota</taxon>
        <taxon>Gammaproteobacteria</taxon>
        <taxon>Alteromonadales</taxon>
        <taxon>Pseudoalteromonadaceae</taxon>
        <taxon>Pseudoalteromonas</taxon>
    </lineage>
</organism>
<dbReference type="RefSeq" id="WP_010378850.1">
    <property type="nucleotide sequence ID" value="NZ_CP011924.1"/>
</dbReference>
<evidence type="ECO:0000259" key="1">
    <source>
        <dbReference type="Pfam" id="PF16289"/>
    </source>
</evidence>
<protein>
    <recommendedName>
        <fullName evidence="1">DUF4935 domain-containing protein</fullName>
    </recommendedName>
</protein>
<sequence>MNVFIDTNAFFNNWFVGNVNFKLLFHYLNNENLDLLLSELVVQEVNNIRNREVDASKSEIKKHFKRLHKLNSGSIGVSIEDISTSEYDIRSILEGKVHSIENIDYEGISQKEVVQRALNVTKPFTDGEKGYRDTLIWLSFLKYLKDNAITGDVAFITDNKSDFFEKKGSNLVLNEDLQKDITSLKIGATIKPYLKVFDFNKDNVDQIANAVNKYEILDDEEDFLIEETESYLNSMSNSELSNLLGSRVFGEKLTEVIDIKSDIFEGLEDPEVNYVSELSGSSVYISCFYEVRRVDLVVSIDLVEFKQHVDDIENIKALYNIEIDEDTVNLSFIFRLYIDASFEYDTTSETCSNLSIEQLSARS</sequence>
<evidence type="ECO:0000313" key="3">
    <source>
        <dbReference type="Proteomes" id="UP000016521"/>
    </source>
</evidence>
<proteinExistence type="predicted"/>
<accession>A0ABM6NE90</accession>
<evidence type="ECO:0000313" key="2">
    <source>
        <dbReference type="EMBL" id="ATD07216.1"/>
    </source>
</evidence>
<keyword evidence="3" id="KW-1185">Reference proteome</keyword>
<reference evidence="2 3" key="1">
    <citation type="submission" date="2015-06" db="EMBL/GenBank/DDBJ databases">
        <authorList>
            <person name="Xie B.-B."/>
            <person name="Rong J.-C."/>
            <person name="Qin Q.-L."/>
            <person name="Zhang Y.-Z."/>
        </authorList>
    </citation>
    <scope>NUCLEOTIDE SEQUENCE [LARGE SCALE GENOMIC DNA]</scope>
    <source>
        <strain evidence="2 3">JCM 20779</strain>
    </source>
</reference>